<dbReference type="Pfam" id="PF04851">
    <property type="entry name" value="ResIII"/>
    <property type="match status" value="1"/>
</dbReference>
<proteinExistence type="predicted"/>
<dbReference type="AlphaFoldDB" id="A0A953LCU1"/>
<comment type="caution">
    <text evidence="2">The sequence shown here is derived from an EMBL/GenBank/DDBJ whole genome shotgun (WGS) entry which is preliminary data.</text>
</comment>
<dbReference type="EMBL" id="JAHVHU010000018">
    <property type="protein sequence ID" value="MBY5959861.1"/>
    <property type="molecule type" value="Genomic_DNA"/>
</dbReference>
<dbReference type="GO" id="GO:0016787">
    <property type="term" value="F:hydrolase activity"/>
    <property type="evidence" value="ECO:0007669"/>
    <property type="project" value="InterPro"/>
</dbReference>
<dbReference type="Gene3D" id="3.40.50.300">
    <property type="entry name" value="P-loop containing nucleotide triphosphate hydrolases"/>
    <property type="match status" value="1"/>
</dbReference>
<accession>A0A953LCU1</accession>
<protein>
    <recommendedName>
        <fullName evidence="1">Helicase/UvrB N-terminal domain-containing protein</fullName>
    </recommendedName>
</protein>
<dbReference type="InterPro" id="IPR027417">
    <property type="entry name" value="P-loop_NTPase"/>
</dbReference>
<name>A0A953LCU1_9BACT</name>
<dbReference type="RefSeq" id="WP_222581398.1">
    <property type="nucleotide sequence ID" value="NZ_JAHVHU010000018.1"/>
</dbReference>
<reference evidence="2" key="1">
    <citation type="submission" date="2021-06" db="EMBL/GenBank/DDBJ databases">
        <title>44 bacteria genomes isolated from Dapeng, Shenzhen.</title>
        <authorList>
            <person name="Zheng W."/>
            <person name="Yu S."/>
            <person name="Huang Y."/>
        </authorList>
    </citation>
    <scope>NUCLEOTIDE SEQUENCE</scope>
    <source>
        <strain evidence="2">DP5N28-2</strain>
    </source>
</reference>
<dbReference type="InterPro" id="IPR006935">
    <property type="entry name" value="Helicase/UvrB_N"/>
</dbReference>
<feature type="domain" description="Helicase/UvrB N-terminal" evidence="1">
    <location>
        <begin position="160"/>
        <end position="233"/>
    </location>
</feature>
<dbReference type="SUPFAM" id="SSF52540">
    <property type="entry name" value="P-loop containing nucleoside triphosphate hydrolases"/>
    <property type="match status" value="1"/>
</dbReference>
<dbReference type="GO" id="GO:0003677">
    <property type="term" value="F:DNA binding"/>
    <property type="evidence" value="ECO:0007669"/>
    <property type="project" value="InterPro"/>
</dbReference>
<evidence type="ECO:0000259" key="1">
    <source>
        <dbReference type="Pfam" id="PF04851"/>
    </source>
</evidence>
<dbReference type="GO" id="GO:0005524">
    <property type="term" value="F:ATP binding"/>
    <property type="evidence" value="ECO:0007669"/>
    <property type="project" value="InterPro"/>
</dbReference>
<gene>
    <name evidence="2" type="ORF">KUV50_17030</name>
</gene>
<dbReference type="Proteomes" id="UP000753961">
    <property type="component" value="Unassembled WGS sequence"/>
</dbReference>
<evidence type="ECO:0000313" key="3">
    <source>
        <dbReference type="Proteomes" id="UP000753961"/>
    </source>
</evidence>
<sequence length="275" mass="32254">MKPNPEEINELVTKLIDEYRISTRFINILWKESDHYEQLRELIETRVSKVDKLKLLINSKEALFFSGSSKRIIQLRAKLLDNMADPVLQELYSKFGKENYCYYRSMAVRELSKKRWISGRSWPLAFVNTFGFPRVFAGMKSTKRPPRFMDVLPFKPPPPLKRFQKEIKKNLITVLNNEGDHTRCIVSLPTGGGKTRTAVEAFIEWLKPRFDKGKYLIWIAQSEELCNQVIECIGEIWQATEFTEPLRVYRYFTSGLEISKLTFDSKISGIIIYEY</sequence>
<organism evidence="2 3">
    <name type="scientific">Membranihabitans marinus</name>
    <dbReference type="NCBI Taxonomy" id="1227546"/>
    <lineage>
        <taxon>Bacteria</taxon>
        <taxon>Pseudomonadati</taxon>
        <taxon>Bacteroidota</taxon>
        <taxon>Saprospiria</taxon>
        <taxon>Saprospirales</taxon>
        <taxon>Saprospiraceae</taxon>
        <taxon>Membranihabitans</taxon>
    </lineage>
</organism>
<keyword evidence="3" id="KW-1185">Reference proteome</keyword>
<evidence type="ECO:0000313" key="2">
    <source>
        <dbReference type="EMBL" id="MBY5959861.1"/>
    </source>
</evidence>